<keyword evidence="2" id="KW-1185">Reference proteome</keyword>
<organism evidence="1 2">
    <name type="scientific">Moellerella wisconsensis</name>
    <dbReference type="NCBI Taxonomy" id="158849"/>
    <lineage>
        <taxon>Bacteria</taxon>
        <taxon>Pseudomonadati</taxon>
        <taxon>Pseudomonadota</taxon>
        <taxon>Gammaproteobacteria</taxon>
        <taxon>Enterobacterales</taxon>
        <taxon>Morganellaceae</taxon>
        <taxon>Moellerella</taxon>
    </lineage>
</organism>
<evidence type="ECO:0000313" key="1">
    <source>
        <dbReference type="EMBL" id="UNH40172.1"/>
    </source>
</evidence>
<dbReference type="EMBL" id="CP093255">
    <property type="protein sequence ID" value="UNH40172.1"/>
    <property type="molecule type" value="Genomic_DNA"/>
</dbReference>
<accession>A0ACD3YAI0</accession>
<protein>
    <submittedName>
        <fullName evidence="1">Uncharacterized protein</fullName>
    </submittedName>
</protein>
<dbReference type="Proteomes" id="UP000829420">
    <property type="component" value="Chromosome"/>
</dbReference>
<name>A0ACD3YAI0_9GAMM</name>
<proteinExistence type="predicted"/>
<sequence>MCGVTSENKKMVELIVNGDPVSFYDVNNGNTIGALSFLNKVIETLAGDNAELLDEAIVSQFTIDAKNIGKLETRTIASGEAALNSTMKNEGQQAPPYGNTPFIYAGNLNLPELIEWLDSQLRSVKSRSRYLSFALCEVESLINQFDFLASHQVVPESILLSQGSNLLLDSNQCLQLFGSALYHLRNSGLTKEDFPGKALLEEQKQSSQESLAPNQE</sequence>
<evidence type="ECO:0000313" key="2">
    <source>
        <dbReference type="Proteomes" id="UP000829420"/>
    </source>
</evidence>
<gene>
    <name evidence="1" type="ORF">MNY70_07000</name>
</gene>
<reference evidence="1" key="1">
    <citation type="submission" date="2022-03" db="EMBL/GenBank/DDBJ databases">
        <title>ESBL-producing Moellerella wisconsensis and Escherichia marmotae isolated from wild game meat.</title>
        <authorList>
            <person name="Biggel M."/>
        </authorList>
    </citation>
    <scope>NUCLEOTIDE SEQUENCE</scope>
    <source>
        <strain evidence="1">W1</strain>
    </source>
</reference>